<dbReference type="InterPro" id="IPR027268">
    <property type="entry name" value="Peptidase_M4/M1_CTD_sf"/>
</dbReference>
<dbReference type="Pfam" id="PF01433">
    <property type="entry name" value="Peptidase_M1"/>
    <property type="match status" value="1"/>
</dbReference>
<keyword evidence="2" id="KW-0479">Metal-binding</keyword>
<feature type="signal peptide" evidence="3">
    <location>
        <begin position="1"/>
        <end position="24"/>
    </location>
</feature>
<dbReference type="InterPro" id="IPR034015">
    <property type="entry name" value="M1_LTA4H"/>
</dbReference>
<evidence type="ECO:0000259" key="4">
    <source>
        <dbReference type="Pfam" id="PF01433"/>
    </source>
</evidence>
<feature type="binding site" evidence="2">
    <location>
        <position position="282"/>
    </location>
    <ligand>
        <name>Zn(2+)</name>
        <dbReference type="ChEBI" id="CHEBI:29105"/>
        <note>catalytic</note>
    </ligand>
</feature>
<reference evidence="5 6" key="1">
    <citation type="submission" date="2015-02" db="EMBL/GenBank/DDBJ databases">
        <title>Genome sequene of Rhodovulum sulfidophilum DSM 2351.</title>
        <authorList>
            <person name="Nagao N."/>
        </authorList>
    </citation>
    <scope>NUCLEOTIDE SEQUENCE [LARGE SCALE GENOMIC DNA]</scope>
    <source>
        <strain evidence="5 6">DSM 2351</strain>
    </source>
</reference>
<proteinExistence type="predicted"/>
<evidence type="ECO:0000256" key="2">
    <source>
        <dbReference type="PIRSR" id="PIRSR634015-3"/>
    </source>
</evidence>
<evidence type="ECO:0000313" key="5">
    <source>
        <dbReference type="EMBL" id="BAQ69564.1"/>
    </source>
</evidence>
<keyword evidence="5" id="KW-0378">Hydrolase</keyword>
<name>A0A0D6B4B6_RHOSU</name>
<accession>A0A0D6B4B6</accession>
<evidence type="ECO:0000256" key="1">
    <source>
        <dbReference type="PIRSR" id="PIRSR634015-1"/>
    </source>
</evidence>
<dbReference type="Gene3D" id="1.10.390.10">
    <property type="entry name" value="Neutral Protease Domain 2"/>
    <property type="match status" value="1"/>
</dbReference>
<gene>
    <name evidence="5" type="ORF">NHU_02413</name>
</gene>
<feature type="domain" description="Peptidase M1 membrane alanine aminopeptidase" evidence="4">
    <location>
        <begin position="276"/>
        <end position="417"/>
    </location>
</feature>
<keyword evidence="5" id="KW-0645">Protease</keyword>
<organism evidence="5 6">
    <name type="scientific">Rhodovulum sulfidophilum</name>
    <name type="common">Rhodobacter sulfidophilus</name>
    <dbReference type="NCBI Taxonomy" id="35806"/>
    <lineage>
        <taxon>Bacteria</taxon>
        <taxon>Pseudomonadati</taxon>
        <taxon>Pseudomonadota</taxon>
        <taxon>Alphaproteobacteria</taxon>
        <taxon>Rhodobacterales</taxon>
        <taxon>Paracoccaceae</taxon>
        <taxon>Rhodovulum</taxon>
    </lineage>
</organism>
<feature type="binding site" evidence="2">
    <location>
        <position position="278"/>
    </location>
    <ligand>
        <name>Zn(2+)</name>
        <dbReference type="ChEBI" id="CHEBI:29105"/>
        <note>catalytic</note>
    </ligand>
</feature>
<dbReference type="GO" id="GO:0004177">
    <property type="term" value="F:aminopeptidase activity"/>
    <property type="evidence" value="ECO:0007669"/>
    <property type="project" value="UniProtKB-KW"/>
</dbReference>
<keyword evidence="3" id="KW-0732">Signal</keyword>
<keyword evidence="5" id="KW-0031">Aminopeptidase</keyword>
<dbReference type="PANTHER" id="PTHR45726:SF3">
    <property type="entry name" value="LEUKOTRIENE A-4 HYDROLASE"/>
    <property type="match status" value="1"/>
</dbReference>
<protein>
    <submittedName>
        <fullName evidence="5">Putative aminopeptidase</fullName>
    </submittedName>
</protein>
<dbReference type="AlphaFoldDB" id="A0A0D6B4B6"/>
<comment type="cofactor">
    <cofactor evidence="2">
        <name>Zn(2+)</name>
        <dbReference type="ChEBI" id="CHEBI:29105"/>
    </cofactor>
    <text evidence="2">Binds 1 zinc ion per subunit.</text>
</comment>
<dbReference type="GO" id="GO:0008270">
    <property type="term" value="F:zinc ion binding"/>
    <property type="evidence" value="ECO:0007669"/>
    <property type="project" value="InterPro"/>
</dbReference>
<feature type="chain" id="PRO_5002300930" evidence="3">
    <location>
        <begin position="25"/>
        <end position="652"/>
    </location>
</feature>
<evidence type="ECO:0000256" key="3">
    <source>
        <dbReference type="SAM" id="SignalP"/>
    </source>
</evidence>
<feature type="active site" description="Proton acceptor" evidence="1">
    <location>
        <position position="279"/>
    </location>
</feature>
<feature type="active site" description="Proton donor" evidence="1">
    <location>
        <position position="358"/>
    </location>
</feature>
<dbReference type="PATRIC" id="fig|35806.4.peg.2489"/>
<dbReference type="SUPFAM" id="SSF55486">
    <property type="entry name" value="Metalloproteases ('zincins'), catalytic domain"/>
    <property type="match status" value="1"/>
</dbReference>
<dbReference type="InterPro" id="IPR014782">
    <property type="entry name" value="Peptidase_M1_dom"/>
</dbReference>
<keyword evidence="2" id="KW-0862">Zinc</keyword>
<sequence length="652" mass="69667">MRLRRLVLAAIPVLAALGGVPETAALAGPHGEMLGEEAVRLNLDPASGALTLDARLPAPQGDVALPRQDWLSVETLLIGGEPSPLPASGVIRAARHMGRSVTVRLSGTLPELSPGIEAAGRGETASYLLGSGWLPVDAAPRARFELSLEVPSGWRPAATGRLSDERVHPDGRRADFVFTGRAGDLGVFAGRYAVNEAMYRGLRLRTYFEPRDAAFSPAYIAAAAGYIDRYSDAIGPYPYDGFSVVSAPIPVGLGLPGMTYVSQAILGHGYMRGRSLAHEVLHSWWGNAVGVDYRRGNWSEGLTTYMADYALAEEAGAAEAREMRLGWLRDLAALPAVEDRPLTEFRAAAHGARQAVGYGKAAFLFHMLRAELGEADWQAGLRRFYSERYDRVAAWHHLRAGFEAAGGRDLRWFFDQWLTRSGLPALRIEAAEPEGRKLHLVVGQSAPFYRLRVPVTVETEAGTERHIVALDGARAEVTLALAARPRAVAVDPDFELARELAPGEVPPMLGDLFAGPDPALLALGEGAGAVAAALGPRLLHGAPRLVDAAAAEAAPVLVVLGSGAEVAAWRRAHLSAPAPWSMDAGRARAWVERDARGRLIGFLSADRTEDLLPELGGLRYQAGQSYAAFADGARVAAGDWPAGASGLRRRFD</sequence>
<evidence type="ECO:0000313" key="6">
    <source>
        <dbReference type="Proteomes" id="UP000064912"/>
    </source>
</evidence>
<dbReference type="GO" id="GO:0008237">
    <property type="term" value="F:metallopeptidase activity"/>
    <property type="evidence" value="ECO:0007669"/>
    <property type="project" value="InterPro"/>
</dbReference>
<dbReference type="KEGG" id="rsu:NHU_02413"/>
<dbReference type="PANTHER" id="PTHR45726">
    <property type="entry name" value="LEUKOTRIENE A-4 HYDROLASE"/>
    <property type="match status" value="1"/>
</dbReference>
<dbReference type="EMBL" id="AP014800">
    <property type="protein sequence ID" value="BAQ69564.1"/>
    <property type="molecule type" value="Genomic_DNA"/>
</dbReference>
<dbReference type="eggNOG" id="COG0308">
    <property type="taxonomic scope" value="Bacteria"/>
</dbReference>
<feature type="binding site" evidence="2">
    <location>
        <position position="300"/>
    </location>
    <ligand>
        <name>Zn(2+)</name>
        <dbReference type="ChEBI" id="CHEBI:29105"/>
        <note>catalytic</note>
    </ligand>
</feature>
<dbReference type="Proteomes" id="UP000064912">
    <property type="component" value="Chromosome"/>
</dbReference>